<dbReference type="SUPFAM" id="SSF48403">
    <property type="entry name" value="Ankyrin repeat"/>
    <property type="match status" value="1"/>
</dbReference>
<keyword evidence="1" id="KW-0040">ANK repeat</keyword>
<dbReference type="InterPro" id="IPR002110">
    <property type="entry name" value="Ankyrin_rpt"/>
</dbReference>
<dbReference type="PROSITE" id="PS50088">
    <property type="entry name" value="ANK_REPEAT"/>
    <property type="match status" value="1"/>
</dbReference>
<dbReference type="PROSITE" id="PS50297">
    <property type="entry name" value="ANK_REP_REGION"/>
    <property type="match status" value="1"/>
</dbReference>
<organism evidence="2 3">
    <name type="scientific">Tritrichomonas foetus</name>
    <dbReference type="NCBI Taxonomy" id="1144522"/>
    <lineage>
        <taxon>Eukaryota</taxon>
        <taxon>Metamonada</taxon>
        <taxon>Parabasalia</taxon>
        <taxon>Tritrichomonadida</taxon>
        <taxon>Tritrichomonadidae</taxon>
        <taxon>Tritrichomonas</taxon>
    </lineage>
</organism>
<dbReference type="EMBL" id="MLAK01001037">
    <property type="protein sequence ID" value="OHS98804.1"/>
    <property type="molecule type" value="Genomic_DNA"/>
</dbReference>
<dbReference type="GeneID" id="94825058"/>
<dbReference type="Gene3D" id="1.25.40.20">
    <property type="entry name" value="Ankyrin repeat-containing domain"/>
    <property type="match status" value="1"/>
</dbReference>
<evidence type="ECO:0000313" key="2">
    <source>
        <dbReference type="EMBL" id="OHS98804.1"/>
    </source>
</evidence>
<dbReference type="Proteomes" id="UP000179807">
    <property type="component" value="Unassembled WGS sequence"/>
</dbReference>
<name>A0A1J4JNG8_9EUKA</name>
<proteinExistence type="predicted"/>
<protein>
    <submittedName>
        <fullName evidence="2">Uncharacterized protein</fullName>
    </submittedName>
</protein>
<dbReference type="RefSeq" id="XP_068351941.1">
    <property type="nucleotide sequence ID" value="XM_068490354.1"/>
</dbReference>
<dbReference type="InterPro" id="IPR036770">
    <property type="entry name" value="Ankyrin_rpt-contain_sf"/>
</dbReference>
<gene>
    <name evidence="2" type="ORF">TRFO_01858</name>
</gene>
<dbReference type="VEuPathDB" id="TrichDB:TRFO_01858"/>
<evidence type="ECO:0000313" key="3">
    <source>
        <dbReference type="Proteomes" id="UP000179807"/>
    </source>
</evidence>
<accession>A0A1J4JNG8</accession>
<feature type="repeat" description="ANK" evidence="1">
    <location>
        <begin position="18"/>
        <end position="41"/>
    </location>
</feature>
<dbReference type="OrthoDB" id="19014at2759"/>
<dbReference type="Pfam" id="PF12796">
    <property type="entry name" value="Ank_2"/>
    <property type="match status" value="1"/>
</dbReference>
<reference evidence="2" key="1">
    <citation type="submission" date="2016-10" db="EMBL/GenBank/DDBJ databases">
        <authorList>
            <person name="Benchimol M."/>
            <person name="Almeida L.G."/>
            <person name="Vasconcelos A.T."/>
            <person name="Perreira-Neves A."/>
            <person name="Rosa I.A."/>
            <person name="Tasca T."/>
            <person name="Bogo M.R."/>
            <person name="de Souza W."/>
        </authorList>
    </citation>
    <scope>NUCLEOTIDE SEQUENCE [LARGE SCALE GENOMIC DNA]</scope>
    <source>
        <strain evidence="2">K</strain>
    </source>
</reference>
<sequence length="80" mass="8975">MKLLLKDKRTNVNATTPTGATALHLAATYASVDAVKLIIEHPKCNKYIENEQGKTPYDFAMQNNLSEKALLLRKIDEDDE</sequence>
<keyword evidence="3" id="KW-1185">Reference proteome</keyword>
<evidence type="ECO:0000256" key="1">
    <source>
        <dbReference type="PROSITE-ProRule" id="PRU00023"/>
    </source>
</evidence>
<comment type="caution">
    <text evidence="2">The sequence shown here is derived from an EMBL/GenBank/DDBJ whole genome shotgun (WGS) entry which is preliminary data.</text>
</comment>
<dbReference type="AlphaFoldDB" id="A0A1J4JNG8"/>